<reference evidence="2" key="1">
    <citation type="journal article" date="2015" name="PLoS ONE">
        <title>Genomic, proteomic and morphological characterization of two novel broad host lytic bacteriophages PhiPD10.3 and PhiPD23.1 infecting pectinolytic Pectobacterium spp. and Dickeya spp.</title>
        <authorList>
            <person name="Czajkowski R."/>
            <person name="Ozymko Z."/>
            <person name="de Jager V."/>
            <person name="Siwinska J."/>
            <person name="Smolarska A."/>
            <person name="Ossowicki A."/>
            <person name="Narajczyk M."/>
            <person name="Lojkowska E."/>
        </authorList>
    </citation>
    <scope>NUCLEOTIDE SEQUENCE</scope>
</reference>
<gene>
    <name evidence="2" type="primary">glgP</name>
    <name evidence="2" type="ORF">HQ82_0214</name>
</gene>
<organism evidence="2">
    <name type="scientific">Dickeya phage phiDP10.3</name>
    <dbReference type="NCBI Taxonomy" id="1542132"/>
    <lineage>
        <taxon>Viruses</taxon>
        <taxon>Duplodnaviria</taxon>
        <taxon>Heunggongvirae</taxon>
        <taxon>Uroviricota</taxon>
        <taxon>Caudoviricetes</taxon>
        <taxon>Pantevenvirales</taxon>
        <taxon>Ackermannviridae</taxon>
        <taxon>Aglimvirinae</taxon>
    </lineage>
</organism>
<proteinExistence type="inferred from homology"/>
<dbReference type="GO" id="GO:0030170">
    <property type="term" value="F:pyridoxal phosphate binding"/>
    <property type="evidence" value="ECO:0007669"/>
    <property type="project" value="TreeGrafter"/>
</dbReference>
<dbReference type="InterPro" id="IPR000811">
    <property type="entry name" value="Glyco_trans_35"/>
</dbReference>
<dbReference type="Gene3D" id="3.40.50.2000">
    <property type="entry name" value="Glycogen Phosphorylase B"/>
    <property type="match status" value="1"/>
</dbReference>
<dbReference type="EMBL" id="KM209232">
    <property type="protein sequence ID" value="AIM51471.1"/>
    <property type="molecule type" value="Genomic_DNA"/>
</dbReference>
<comment type="similarity">
    <text evidence="1">Belongs to the glycogen phosphorylase family.</text>
</comment>
<dbReference type="GO" id="GO:0005980">
    <property type="term" value="P:glycogen catabolic process"/>
    <property type="evidence" value="ECO:0007669"/>
    <property type="project" value="TreeGrafter"/>
</dbReference>
<name>A0A140XAG6_9CAUD</name>
<evidence type="ECO:0000256" key="1">
    <source>
        <dbReference type="ARBA" id="ARBA00006047"/>
    </source>
</evidence>
<evidence type="ECO:0000313" key="2">
    <source>
        <dbReference type="EMBL" id="AIM51471.1"/>
    </source>
</evidence>
<feature type="non-terminal residue" evidence="2">
    <location>
        <position position="84"/>
    </location>
</feature>
<keyword evidence="2" id="KW-0328">Glycosyltransferase</keyword>
<accession>A0A140XAG6</accession>
<dbReference type="PANTHER" id="PTHR11468">
    <property type="entry name" value="GLYCOGEN PHOSPHORYLASE"/>
    <property type="match status" value="1"/>
</dbReference>
<sequence>MNSPFIYNSPTLSVDALKHSIAYKLMFTVGKDPSIASKHDWLNAAVLAVRDRMVERWLRSNRAQLSQDVRQVYYLSMEFLLGRT</sequence>
<dbReference type="GO" id="GO:0008184">
    <property type="term" value="F:glycogen phosphorylase activity"/>
    <property type="evidence" value="ECO:0007669"/>
    <property type="project" value="InterPro"/>
</dbReference>
<keyword evidence="2" id="KW-0808">Transferase</keyword>
<protein>
    <submittedName>
        <fullName evidence="2">Phosphorylase domain protein</fullName>
        <ecNumber evidence="2">2.4.1.1</ecNumber>
    </submittedName>
</protein>
<dbReference type="EC" id="2.4.1.1" evidence="2"/>
<dbReference type="PANTHER" id="PTHR11468:SF3">
    <property type="entry name" value="GLYCOGEN PHOSPHORYLASE, LIVER FORM"/>
    <property type="match status" value="1"/>
</dbReference>
<dbReference type="SUPFAM" id="SSF53756">
    <property type="entry name" value="UDP-Glycosyltransferase/glycogen phosphorylase"/>
    <property type="match status" value="1"/>
</dbReference>